<evidence type="ECO:0000256" key="1">
    <source>
        <dbReference type="ARBA" id="ARBA00006171"/>
    </source>
</evidence>
<dbReference type="InterPro" id="IPR041492">
    <property type="entry name" value="HAD_2"/>
</dbReference>
<dbReference type="Proteomes" id="UP000034006">
    <property type="component" value="Unassembled WGS sequence"/>
</dbReference>
<dbReference type="EMBL" id="LCIH01000013">
    <property type="protein sequence ID" value="KKT51354.1"/>
    <property type="molecule type" value="Genomic_DNA"/>
</dbReference>
<evidence type="ECO:0000313" key="5">
    <source>
        <dbReference type="Proteomes" id="UP000034006"/>
    </source>
</evidence>
<keyword evidence="2" id="KW-0479">Metal-binding</keyword>
<dbReference type="InterPro" id="IPR023214">
    <property type="entry name" value="HAD_sf"/>
</dbReference>
<reference evidence="4 5" key="1">
    <citation type="journal article" date="2015" name="Nature">
        <title>rRNA introns, odd ribosomes, and small enigmatic genomes across a large radiation of phyla.</title>
        <authorList>
            <person name="Brown C.T."/>
            <person name="Hug L.A."/>
            <person name="Thomas B.C."/>
            <person name="Sharon I."/>
            <person name="Castelle C.J."/>
            <person name="Singh A."/>
            <person name="Wilkins M.J."/>
            <person name="Williams K.H."/>
            <person name="Banfield J.F."/>
        </authorList>
    </citation>
    <scope>NUCLEOTIDE SEQUENCE [LARGE SCALE GENOMIC DNA]</scope>
</reference>
<dbReference type="GO" id="GO:0016787">
    <property type="term" value="F:hydrolase activity"/>
    <property type="evidence" value="ECO:0007669"/>
    <property type="project" value="UniProtKB-KW"/>
</dbReference>
<dbReference type="Gene3D" id="3.40.50.1000">
    <property type="entry name" value="HAD superfamily/HAD-like"/>
    <property type="match status" value="1"/>
</dbReference>
<gene>
    <name evidence="4" type="ORF">UW44_C0013G0074</name>
</gene>
<name>A0A0G1KTX5_9BACT</name>
<dbReference type="PANTHER" id="PTHR18901:SF38">
    <property type="entry name" value="PSEUDOURIDINE-5'-PHOSPHATASE"/>
    <property type="match status" value="1"/>
</dbReference>
<dbReference type="NCBIfam" id="TIGR01509">
    <property type="entry name" value="HAD-SF-IA-v3"/>
    <property type="match status" value="1"/>
</dbReference>
<proteinExistence type="inferred from homology"/>
<sequence length="209" mass="23312">MDGLMIDSEPLQSKAYETVLKEYGKDTIFGQEGTVQKIGVRERDNWELIKKTHGLSEDTDKLIDKRQYVYLELIRQHAIARAGLIELLDLLKQHNIKMALASSSILSHIHLVLAKLDVANYFNAIVSGHDVPRGKPAPDIFLEAAKQLHVDPIDCVVFEDAQTGIEAGKVAGAKVVAVPNKYTKNHDFSKADLVIDSLENINWNTIKTL</sequence>
<protein>
    <submittedName>
        <fullName evidence="4">HAD-superfamily hydrolase, subfamily IA, variant 3</fullName>
    </submittedName>
</protein>
<dbReference type="GO" id="GO:0046872">
    <property type="term" value="F:metal ion binding"/>
    <property type="evidence" value="ECO:0007669"/>
    <property type="project" value="UniProtKB-KW"/>
</dbReference>
<dbReference type="AlphaFoldDB" id="A0A0G1KTX5"/>
<dbReference type="InterPro" id="IPR036412">
    <property type="entry name" value="HAD-like_sf"/>
</dbReference>
<dbReference type="InterPro" id="IPR006439">
    <property type="entry name" value="HAD-SF_hydro_IA"/>
</dbReference>
<evidence type="ECO:0000256" key="2">
    <source>
        <dbReference type="ARBA" id="ARBA00022723"/>
    </source>
</evidence>
<dbReference type="PANTHER" id="PTHR18901">
    <property type="entry name" value="2-DEOXYGLUCOSE-6-PHOSPHATE PHOSPHATASE 2"/>
    <property type="match status" value="1"/>
</dbReference>
<dbReference type="FunFam" id="3.40.50.1000:FF:000036">
    <property type="entry name" value="HAD family hydrolase"/>
    <property type="match status" value="1"/>
</dbReference>
<organism evidence="4 5">
    <name type="scientific">Candidatus Collierbacteria bacterium GW2011_GWB2_44_22</name>
    <dbReference type="NCBI Taxonomy" id="1618387"/>
    <lineage>
        <taxon>Bacteria</taxon>
        <taxon>Candidatus Collieribacteriota</taxon>
    </lineage>
</organism>
<comment type="caution">
    <text evidence="4">The sequence shown here is derived from an EMBL/GenBank/DDBJ whole genome shotgun (WGS) entry which is preliminary data.</text>
</comment>
<dbReference type="Pfam" id="PF13419">
    <property type="entry name" value="HAD_2"/>
    <property type="match status" value="1"/>
</dbReference>
<dbReference type="SUPFAM" id="SSF56784">
    <property type="entry name" value="HAD-like"/>
    <property type="match status" value="1"/>
</dbReference>
<keyword evidence="3 4" id="KW-0378">Hydrolase</keyword>
<evidence type="ECO:0000256" key="3">
    <source>
        <dbReference type="ARBA" id="ARBA00022801"/>
    </source>
</evidence>
<dbReference type="InterPro" id="IPR023198">
    <property type="entry name" value="PGP-like_dom2"/>
</dbReference>
<comment type="similarity">
    <text evidence="1">Belongs to the HAD-like hydrolase superfamily. CbbY/CbbZ/Gph/YieH family.</text>
</comment>
<accession>A0A0G1KTX5</accession>
<evidence type="ECO:0000313" key="4">
    <source>
        <dbReference type="EMBL" id="KKT51354.1"/>
    </source>
</evidence>
<dbReference type="STRING" id="1618387.UW44_C0013G0074"/>
<dbReference type="Gene3D" id="1.10.150.240">
    <property type="entry name" value="Putative phosphatase, domain 2"/>
    <property type="match status" value="1"/>
</dbReference>